<feature type="domain" description="S1 motif" evidence="1">
    <location>
        <begin position="36"/>
        <end position="109"/>
    </location>
</feature>
<dbReference type="PROSITE" id="PS50126">
    <property type="entry name" value="S1"/>
    <property type="match status" value="1"/>
</dbReference>
<dbReference type="Pfam" id="PF00575">
    <property type="entry name" value="S1"/>
    <property type="match status" value="1"/>
</dbReference>
<dbReference type="InterPro" id="IPR050437">
    <property type="entry name" value="Ribos_protein_bS1-like"/>
</dbReference>
<reference evidence="2 3" key="1">
    <citation type="submission" date="2024-02" db="EMBL/GenBank/DDBJ databases">
        <authorList>
            <person name="Chen Y."/>
            <person name="Shah S."/>
            <person name="Dougan E. K."/>
            <person name="Thang M."/>
            <person name="Chan C."/>
        </authorList>
    </citation>
    <scope>NUCLEOTIDE SEQUENCE [LARGE SCALE GENOMIC DNA]</scope>
</reference>
<dbReference type="InterPro" id="IPR003029">
    <property type="entry name" value="S1_domain"/>
</dbReference>
<keyword evidence="3" id="KW-1185">Reference proteome</keyword>
<dbReference type="SMART" id="SM00316">
    <property type="entry name" value="S1"/>
    <property type="match status" value="1"/>
</dbReference>
<evidence type="ECO:0000259" key="1">
    <source>
        <dbReference type="PROSITE" id="PS50126"/>
    </source>
</evidence>
<name>A0ABP0K317_9DINO</name>
<dbReference type="SUPFAM" id="SSF50249">
    <property type="entry name" value="Nucleic acid-binding proteins"/>
    <property type="match status" value="1"/>
</dbReference>
<dbReference type="EMBL" id="CAXAMN010007335">
    <property type="protein sequence ID" value="CAK9021180.1"/>
    <property type="molecule type" value="Genomic_DNA"/>
</dbReference>
<evidence type="ECO:0000313" key="2">
    <source>
        <dbReference type="EMBL" id="CAK9021180.1"/>
    </source>
</evidence>
<dbReference type="PANTHER" id="PTHR10724">
    <property type="entry name" value="30S RIBOSOMAL PROTEIN S1"/>
    <property type="match status" value="1"/>
</dbReference>
<accession>A0ABP0K317</accession>
<comment type="caution">
    <text evidence="2">The sequence shown here is derived from an EMBL/GenBank/DDBJ whole genome shotgun (WGS) entry which is preliminary data.</text>
</comment>
<protein>
    <recommendedName>
        <fullName evidence="1">S1 motif domain-containing protein</fullName>
    </recommendedName>
</protein>
<dbReference type="Gene3D" id="2.40.50.140">
    <property type="entry name" value="Nucleic acid-binding proteins"/>
    <property type="match status" value="1"/>
</dbReference>
<proteinExistence type="predicted"/>
<gene>
    <name evidence="2" type="ORF">CCMP2556_LOCUS14358</name>
</gene>
<sequence length="110" mass="12427">MTDKDGQQKLFLATVEDKIGLKEPRRKVDLSGFEENQWLSGKVSRILPFGAFVQVTSPEGESAEGLLHIREIREGFIANLEDELGLGQHIKVRVKYLNKDEGVLQLSMME</sequence>
<organism evidence="2 3">
    <name type="scientific">Durusdinium trenchii</name>
    <dbReference type="NCBI Taxonomy" id="1381693"/>
    <lineage>
        <taxon>Eukaryota</taxon>
        <taxon>Sar</taxon>
        <taxon>Alveolata</taxon>
        <taxon>Dinophyceae</taxon>
        <taxon>Suessiales</taxon>
        <taxon>Symbiodiniaceae</taxon>
        <taxon>Durusdinium</taxon>
    </lineage>
</organism>
<dbReference type="InterPro" id="IPR012340">
    <property type="entry name" value="NA-bd_OB-fold"/>
</dbReference>
<evidence type="ECO:0000313" key="3">
    <source>
        <dbReference type="Proteomes" id="UP001642484"/>
    </source>
</evidence>
<dbReference type="Proteomes" id="UP001642484">
    <property type="component" value="Unassembled WGS sequence"/>
</dbReference>